<protein>
    <submittedName>
        <fullName evidence="2">Uncharacterized protein</fullName>
    </submittedName>
</protein>
<gene>
    <name evidence="2" type="ORF">C882_3376</name>
</gene>
<name>K9HAZ8_9PROT</name>
<dbReference type="Proteomes" id="UP000009881">
    <property type="component" value="Unassembled WGS sequence"/>
</dbReference>
<accession>K9HAZ8</accession>
<dbReference type="PATRIC" id="fig|1238182.3.peg.4556"/>
<proteinExistence type="predicted"/>
<dbReference type="EMBL" id="ANHY01000046">
    <property type="protein sequence ID" value="EKV25961.1"/>
    <property type="molecule type" value="Genomic_DNA"/>
</dbReference>
<dbReference type="AlphaFoldDB" id="K9HAZ8"/>
<evidence type="ECO:0000256" key="1">
    <source>
        <dbReference type="SAM" id="MobiDB-lite"/>
    </source>
</evidence>
<reference evidence="2 3" key="1">
    <citation type="journal article" date="2013" name="Genome Announc.">
        <title>Draft Genome Sequence of an Alphaproteobacterium, Caenispirillum salinarum AK4(T), Isolated from a Solar Saltern.</title>
        <authorList>
            <person name="Khatri I."/>
            <person name="Singh A."/>
            <person name="Korpole S."/>
            <person name="Pinnaka A.K."/>
            <person name="Subramanian S."/>
        </authorList>
    </citation>
    <scope>NUCLEOTIDE SEQUENCE [LARGE SCALE GENOMIC DNA]</scope>
    <source>
        <strain evidence="2 3">AK4</strain>
    </source>
</reference>
<sequence>MLVHAFARDADDGAQLLLRQLHVDAHPRARGNAEGPHQVAQGPRQPGRRFQEQGVLQVRACAAQALAQDSQKPPRDLGVGLQMGQEGLALEHQQVAGHQGGGIGRAGLAVQQADLAEHLSGADDVEDQFLAVGGIGGNLHLPARDRDHAVAGIAALEDHLPAFHTPGDGLRRETPPRRLVEGLQQAVVRQDDLGVDGRHLRHGQVLPLGRPRSAGSAAGMVAPPVPAPGRVISLRRRGILQRTGTAADLGEPPK</sequence>
<keyword evidence="3" id="KW-1185">Reference proteome</keyword>
<evidence type="ECO:0000313" key="3">
    <source>
        <dbReference type="Proteomes" id="UP000009881"/>
    </source>
</evidence>
<feature type="region of interest" description="Disordered" evidence="1">
    <location>
        <begin position="28"/>
        <end position="48"/>
    </location>
</feature>
<comment type="caution">
    <text evidence="2">The sequence shown here is derived from an EMBL/GenBank/DDBJ whole genome shotgun (WGS) entry which is preliminary data.</text>
</comment>
<evidence type="ECO:0000313" key="2">
    <source>
        <dbReference type="EMBL" id="EKV25961.1"/>
    </source>
</evidence>
<organism evidence="2 3">
    <name type="scientific">Caenispirillum salinarum AK4</name>
    <dbReference type="NCBI Taxonomy" id="1238182"/>
    <lineage>
        <taxon>Bacteria</taxon>
        <taxon>Pseudomonadati</taxon>
        <taxon>Pseudomonadota</taxon>
        <taxon>Alphaproteobacteria</taxon>
        <taxon>Rhodospirillales</taxon>
        <taxon>Novispirillaceae</taxon>
        <taxon>Caenispirillum</taxon>
    </lineage>
</organism>